<keyword evidence="2" id="KW-1185">Reference proteome</keyword>
<name>A0AAV4PXD9_9ARAC</name>
<comment type="caution">
    <text evidence="1">The sequence shown here is derived from an EMBL/GenBank/DDBJ whole genome shotgun (WGS) entry which is preliminary data.</text>
</comment>
<accession>A0AAV4PXD9</accession>
<dbReference type="EMBL" id="BPLQ01003485">
    <property type="protein sequence ID" value="GIY00807.1"/>
    <property type="molecule type" value="Genomic_DNA"/>
</dbReference>
<dbReference type="Proteomes" id="UP001054837">
    <property type="component" value="Unassembled WGS sequence"/>
</dbReference>
<reference evidence="1 2" key="1">
    <citation type="submission" date="2021-06" db="EMBL/GenBank/DDBJ databases">
        <title>Caerostris darwini draft genome.</title>
        <authorList>
            <person name="Kono N."/>
            <person name="Arakawa K."/>
        </authorList>
    </citation>
    <scope>NUCLEOTIDE SEQUENCE [LARGE SCALE GENOMIC DNA]</scope>
</reference>
<organism evidence="1 2">
    <name type="scientific">Caerostris darwini</name>
    <dbReference type="NCBI Taxonomy" id="1538125"/>
    <lineage>
        <taxon>Eukaryota</taxon>
        <taxon>Metazoa</taxon>
        <taxon>Ecdysozoa</taxon>
        <taxon>Arthropoda</taxon>
        <taxon>Chelicerata</taxon>
        <taxon>Arachnida</taxon>
        <taxon>Araneae</taxon>
        <taxon>Araneomorphae</taxon>
        <taxon>Entelegynae</taxon>
        <taxon>Araneoidea</taxon>
        <taxon>Araneidae</taxon>
        <taxon>Caerostris</taxon>
    </lineage>
</organism>
<gene>
    <name evidence="1" type="ORF">CDAR_76211</name>
</gene>
<evidence type="ECO:0000313" key="1">
    <source>
        <dbReference type="EMBL" id="GIY00807.1"/>
    </source>
</evidence>
<proteinExistence type="predicted"/>
<dbReference type="AlphaFoldDB" id="A0AAV4PXD9"/>
<protein>
    <submittedName>
        <fullName evidence="1">Uncharacterized protein</fullName>
    </submittedName>
</protein>
<evidence type="ECO:0000313" key="2">
    <source>
        <dbReference type="Proteomes" id="UP001054837"/>
    </source>
</evidence>
<sequence length="149" mass="17039">MPNTTTQNPMHSSSIIRFTPLITRHSNLLSDLNETATRPMLGIHFIEHKSIPQEMSNGQYITRQSLETASNSITDMTFNKPKTTIQKPMHSNSVIRFTPSITGHFNLLSDLKETAARPMLQHPFRRAQIDPPGNVEWPAHYTTVFRDRE</sequence>